<dbReference type="EMBL" id="APJX01000003">
    <property type="protein sequence ID" value="EMS80162.1"/>
    <property type="molecule type" value="Genomic_DNA"/>
</dbReference>
<keyword evidence="4" id="KW-0456">Lyase</keyword>
<dbReference type="Proteomes" id="UP000014216">
    <property type="component" value="Unassembled WGS sequence"/>
</dbReference>
<proteinExistence type="predicted"/>
<dbReference type="GO" id="GO:0008933">
    <property type="term" value="F:peptidoglycan lytic transglycosylase activity"/>
    <property type="evidence" value="ECO:0007669"/>
    <property type="project" value="TreeGrafter"/>
</dbReference>
<dbReference type="InterPro" id="IPR036366">
    <property type="entry name" value="PGBDSf"/>
</dbReference>
<organism evidence="4 5">
    <name type="scientific">Desulfotignum phosphitoxidans DSM 13687</name>
    <dbReference type="NCBI Taxonomy" id="1286635"/>
    <lineage>
        <taxon>Bacteria</taxon>
        <taxon>Pseudomonadati</taxon>
        <taxon>Thermodesulfobacteriota</taxon>
        <taxon>Desulfobacteria</taxon>
        <taxon>Desulfobacterales</taxon>
        <taxon>Desulfobacteraceae</taxon>
        <taxon>Desulfotignum</taxon>
    </lineage>
</organism>
<dbReference type="InterPro" id="IPR002477">
    <property type="entry name" value="Peptidoglycan-bd-like"/>
</dbReference>
<feature type="domain" description="Transglycosylase SLT" evidence="2">
    <location>
        <begin position="27"/>
        <end position="321"/>
    </location>
</feature>
<dbReference type="AlphaFoldDB" id="S0G671"/>
<dbReference type="Gene3D" id="1.10.101.10">
    <property type="entry name" value="PGBD-like superfamily/PGBD"/>
    <property type="match status" value="1"/>
</dbReference>
<keyword evidence="5" id="KW-1185">Reference proteome</keyword>
<dbReference type="NCBIfam" id="TIGR02283">
    <property type="entry name" value="MltB_2"/>
    <property type="match status" value="1"/>
</dbReference>
<accession>S0G671</accession>
<gene>
    <name evidence="4" type="primary">mltB</name>
    <name evidence="4" type="ORF">Dpo_3c03060</name>
    <name evidence="3" type="ORF">Dpo_8c01430</name>
</gene>
<evidence type="ECO:0000259" key="2">
    <source>
        <dbReference type="Pfam" id="PF13406"/>
    </source>
</evidence>
<dbReference type="Gene3D" id="1.10.8.350">
    <property type="entry name" value="Bacterial muramidase"/>
    <property type="match status" value="1"/>
</dbReference>
<dbReference type="GO" id="GO:0009253">
    <property type="term" value="P:peptidoglycan catabolic process"/>
    <property type="evidence" value="ECO:0007669"/>
    <property type="project" value="TreeGrafter"/>
</dbReference>
<feature type="domain" description="Peptidoglycan binding-like" evidence="1">
    <location>
        <begin position="347"/>
        <end position="397"/>
    </location>
</feature>
<evidence type="ECO:0000259" key="1">
    <source>
        <dbReference type="Pfam" id="PF01471"/>
    </source>
</evidence>
<dbReference type="InterPro" id="IPR011970">
    <property type="entry name" value="MltB_2"/>
</dbReference>
<dbReference type="SUPFAM" id="SSF53955">
    <property type="entry name" value="Lysozyme-like"/>
    <property type="match status" value="1"/>
</dbReference>
<dbReference type="RefSeq" id="WP_006965502.1">
    <property type="nucleotide sequence ID" value="NZ_APJX01000003.1"/>
</dbReference>
<reference evidence="4 5" key="1">
    <citation type="journal article" date="2013" name="Genome Announc.">
        <title>Draft Genome Sequence of Desulfotignum phosphitoxidans DSM 13687 Strain FiPS-3.</title>
        <authorList>
            <person name="Poehlein A."/>
            <person name="Daniel R."/>
            <person name="Simeonova D.D."/>
        </authorList>
    </citation>
    <scope>NUCLEOTIDE SEQUENCE [LARGE SCALE GENOMIC DNA]</scope>
    <source>
        <strain evidence="4 5">DSM 13687</strain>
    </source>
</reference>
<comment type="caution">
    <text evidence="4">The sequence shown here is derived from an EMBL/GenBank/DDBJ whole genome shotgun (WGS) entry which is preliminary data.</text>
</comment>
<dbReference type="EMBL" id="APJX01000008">
    <property type="protein sequence ID" value="EMS78476.1"/>
    <property type="molecule type" value="Genomic_DNA"/>
</dbReference>
<evidence type="ECO:0000313" key="3">
    <source>
        <dbReference type="EMBL" id="EMS78476.1"/>
    </source>
</evidence>
<name>S0G671_9BACT</name>
<dbReference type="PATRIC" id="fig|1286635.3.peg.1871"/>
<dbReference type="EC" id="4.2.2.n1" evidence="4"/>
<dbReference type="Pfam" id="PF13406">
    <property type="entry name" value="SLT_2"/>
    <property type="match status" value="1"/>
</dbReference>
<dbReference type="OrthoDB" id="9808544at2"/>
<dbReference type="Pfam" id="PF01471">
    <property type="entry name" value="PG_binding_1"/>
    <property type="match status" value="1"/>
</dbReference>
<sequence length="399" mass="44475">MKKCVRFIMGILFLVLVLPEVSRGEDFHQWLEDFYPQVASQGISRATWETAFHGIEQPDARVLEKARFQPEFTVEIWDYLDSRITPLSVEQGLKMAQDYARTLAAVENRFGVEAKILLAIWSMESAYGAVFDKPERLHYVPQALATLAYADPKRKNFAEKQLVAVLQILQAGDVGPQHLTGSWAGAMGHTQFIPTSYLAYAVDMDGNGRRDIWNSVPDALATAANLLHRNGWLSGKTWGYEVVLPAGGARWLNETRILADWQKAGFSRTRGRTFPRPDDRAVLKLPAGKKGPAFLVLKNFFVLKRYNNADAYALAVGLLADRLAGSKGLVQPWPRPPGSLNGEEKFLLQALLQKKGYYSGEIDGLLGEATRAAIRIFQKEMGMPADGKPSLDILEALRQ</sequence>
<dbReference type="InterPro" id="IPR036365">
    <property type="entry name" value="PGBD-like_sf"/>
</dbReference>
<evidence type="ECO:0000313" key="4">
    <source>
        <dbReference type="EMBL" id="EMS80162.1"/>
    </source>
</evidence>
<dbReference type="InterPro" id="IPR043426">
    <property type="entry name" value="MltB-like"/>
</dbReference>
<evidence type="ECO:0000313" key="5">
    <source>
        <dbReference type="Proteomes" id="UP000014216"/>
    </source>
</evidence>
<dbReference type="PANTHER" id="PTHR30163:SF8">
    <property type="entry name" value="LYTIC MUREIN TRANSGLYCOSYLASE"/>
    <property type="match status" value="1"/>
</dbReference>
<dbReference type="PANTHER" id="PTHR30163">
    <property type="entry name" value="MEMBRANE-BOUND LYTIC MUREIN TRANSGLYCOSYLASE B"/>
    <property type="match status" value="1"/>
</dbReference>
<protein>
    <submittedName>
        <fullName evidence="4">Membrane-bound lytic murein transglycosylase B</fullName>
        <ecNumber evidence="4">4.2.2.n1</ecNumber>
    </submittedName>
</protein>
<dbReference type="InterPro" id="IPR023346">
    <property type="entry name" value="Lysozyme-like_dom_sf"/>
</dbReference>
<dbReference type="CDD" id="cd13399">
    <property type="entry name" value="Slt35-like"/>
    <property type="match status" value="1"/>
</dbReference>
<dbReference type="Gene3D" id="1.10.530.10">
    <property type="match status" value="1"/>
</dbReference>
<dbReference type="InterPro" id="IPR031304">
    <property type="entry name" value="SLT_2"/>
</dbReference>
<dbReference type="SUPFAM" id="SSF47090">
    <property type="entry name" value="PGBD-like"/>
    <property type="match status" value="1"/>
</dbReference>